<gene>
    <name evidence="1" type="ORF">SAMN06295955_10347</name>
</gene>
<organism evidence="1 2">
    <name type="scientific">Sphingopyxis indica</name>
    <dbReference type="NCBI Taxonomy" id="436663"/>
    <lineage>
        <taxon>Bacteria</taxon>
        <taxon>Pseudomonadati</taxon>
        <taxon>Pseudomonadota</taxon>
        <taxon>Alphaproteobacteria</taxon>
        <taxon>Sphingomonadales</taxon>
        <taxon>Sphingomonadaceae</taxon>
        <taxon>Sphingopyxis</taxon>
    </lineage>
</organism>
<dbReference type="OrthoDB" id="7449825at2"/>
<sequence>MATLALAERPARAFESAIPGAKLLPAPRLSAAPVAPKAQNPAGFSALEWSVVMLARHDRPSSLREPGRIAKILAALFGNGVNRRLADPKLEALRRMAVLTWHHSYSVPKAELKAFFDAGYSPDHYELLGKRVAEVHVARLFRK</sequence>
<dbReference type="Proteomes" id="UP000198339">
    <property type="component" value="Unassembled WGS sequence"/>
</dbReference>
<reference evidence="1 2" key="1">
    <citation type="submission" date="2017-06" db="EMBL/GenBank/DDBJ databases">
        <authorList>
            <person name="Kim H.J."/>
            <person name="Triplett B.A."/>
        </authorList>
    </citation>
    <scope>NUCLEOTIDE SEQUENCE [LARGE SCALE GENOMIC DNA]</scope>
    <source>
        <strain evidence="1 2">DS15</strain>
    </source>
</reference>
<dbReference type="RefSeq" id="WP_089215143.1">
    <property type="nucleotide sequence ID" value="NZ_FZPA01000003.1"/>
</dbReference>
<accession>A0A239G619</accession>
<proteinExistence type="predicted"/>
<evidence type="ECO:0000313" key="1">
    <source>
        <dbReference type="EMBL" id="SNS64796.1"/>
    </source>
</evidence>
<protein>
    <submittedName>
        <fullName evidence="1">Uncharacterized protein</fullName>
    </submittedName>
</protein>
<evidence type="ECO:0000313" key="2">
    <source>
        <dbReference type="Proteomes" id="UP000198339"/>
    </source>
</evidence>
<dbReference type="AlphaFoldDB" id="A0A239G619"/>
<keyword evidence="2" id="KW-1185">Reference proteome</keyword>
<dbReference type="EMBL" id="FZPA01000003">
    <property type="protein sequence ID" value="SNS64796.1"/>
    <property type="molecule type" value="Genomic_DNA"/>
</dbReference>
<name>A0A239G619_9SPHN</name>